<dbReference type="EMBL" id="CYXT01000007">
    <property type="protein sequence ID" value="CUM89196.1"/>
    <property type="molecule type" value="Genomic_DNA"/>
</dbReference>
<name>A0A173SGS5_ANAHA</name>
<dbReference type="InterPro" id="IPR022452">
    <property type="entry name" value="MqsA"/>
</dbReference>
<gene>
    <name evidence="1" type="ORF">ERS852425_01273</name>
</gene>
<dbReference type="AlphaFoldDB" id="A0A173SGS5"/>
<dbReference type="Pfam" id="PF13274">
    <property type="entry name" value="SocA_Panacea"/>
    <property type="match status" value="1"/>
</dbReference>
<accession>A0A173SGS5</accession>
<dbReference type="InterPro" id="IPR025272">
    <property type="entry name" value="SocA_Panacea"/>
</dbReference>
<proteinExistence type="predicted"/>
<reference evidence="1 2" key="1">
    <citation type="submission" date="2015-09" db="EMBL/GenBank/DDBJ databases">
        <authorList>
            <consortium name="Pathogen Informatics"/>
        </authorList>
    </citation>
    <scope>NUCLEOTIDE SEQUENCE [LARGE SCALE GENOMIC DNA]</scope>
    <source>
        <strain evidence="1 2">2789STDY5608868</strain>
    </source>
</reference>
<sequence>MIMGRKNELLCSKCRKRVSYKIFKRPVKVKIKDMELEYEEYYGICDNCKSELFVPGVTDQNEERIEELYRKRKNLITISEIKKILNKYNIEKRPLSKLLGMGELTITRYMDGQLPSKKYSDYLYEILNDEQKMKSIVKKNHTIVSNKTIYKVNDAIKKCEEEKKCETIAEKIALYIIDSNRGITNLFLQKILYYIKAIGKLLVEYPIITDECEAWRFGPVFPNIYEKYKNFGKQEIILDLPVDYAKNLLTKEEKQVTDFVLNTFGIYNIWFLKDLTHMEEPWLSARNGIDEEAASNNPIDDNLIDDYFEKINKKYNLKNAEGIDQYIHDMREKMSRSANC</sequence>
<organism evidence="1 2">
    <name type="scientific">Anaerostipes hadrus</name>
    <dbReference type="NCBI Taxonomy" id="649756"/>
    <lineage>
        <taxon>Bacteria</taxon>
        <taxon>Bacillati</taxon>
        <taxon>Bacillota</taxon>
        <taxon>Clostridia</taxon>
        <taxon>Lachnospirales</taxon>
        <taxon>Lachnospiraceae</taxon>
        <taxon>Anaerostipes</taxon>
    </lineage>
</organism>
<evidence type="ECO:0000313" key="2">
    <source>
        <dbReference type="Proteomes" id="UP000095598"/>
    </source>
</evidence>
<protein>
    <submittedName>
        <fullName evidence="1">Uncharacterized phage-associated protein</fullName>
    </submittedName>
</protein>
<dbReference type="Proteomes" id="UP000095598">
    <property type="component" value="Unassembled WGS sequence"/>
</dbReference>
<dbReference type="NCBIfam" id="TIGR03830">
    <property type="entry name" value="CxxCG_CxxCG_HTH"/>
    <property type="match status" value="1"/>
</dbReference>
<evidence type="ECO:0000313" key="1">
    <source>
        <dbReference type="EMBL" id="CUM89196.1"/>
    </source>
</evidence>